<feature type="domain" description="HTH tetR-type" evidence="3">
    <location>
        <begin position="33"/>
        <end position="93"/>
    </location>
</feature>
<evidence type="ECO:0000259" key="3">
    <source>
        <dbReference type="PROSITE" id="PS50977"/>
    </source>
</evidence>
<dbReference type="AlphaFoldDB" id="A0A7V4XSQ5"/>
<proteinExistence type="predicted"/>
<organism evidence="4">
    <name type="scientific">Acidobacterium capsulatum</name>
    <dbReference type="NCBI Taxonomy" id="33075"/>
    <lineage>
        <taxon>Bacteria</taxon>
        <taxon>Pseudomonadati</taxon>
        <taxon>Acidobacteriota</taxon>
        <taxon>Terriglobia</taxon>
        <taxon>Terriglobales</taxon>
        <taxon>Acidobacteriaceae</taxon>
        <taxon>Acidobacterium</taxon>
    </lineage>
</organism>
<dbReference type="SUPFAM" id="SSF46689">
    <property type="entry name" value="Homeodomain-like"/>
    <property type="match status" value="1"/>
</dbReference>
<evidence type="ECO:0000313" key="4">
    <source>
        <dbReference type="EMBL" id="HGY94474.1"/>
    </source>
</evidence>
<dbReference type="Gene3D" id="1.10.357.10">
    <property type="entry name" value="Tetracycline Repressor, domain 2"/>
    <property type="match status" value="1"/>
</dbReference>
<dbReference type="PRINTS" id="PR00455">
    <property type="entry name" value="HTHTETR"/>
</dbReference>
<protein>
    <submittedName>
        <fullName evidence="4">TetR/AcrR family transcriptional regulator</fullName>
    </submittedName>
</protein>
<reference evidence="4" key="1">
    <citation type="journal article" date="2020" name="mSystems">
        <title>Genome- and Community-Level Interaction Insights into Carbon Utilization and Element Cycling Functions of Hydrothermarchaeota in Hydrothermal Sediment.</title>
        <authorList>
            <person name="Zhou Z."/>
            <person name="Liu Y."/>
            <person name="Xu W."/>
            <person name="Pan J."/>
            <person name="Luo Z.H."/>
            <person name="Li M."/>
        </authorList>
    </citation>
    <scope>NUCLEOTIDE SEQUENCE [LARGE SCALE GENOMIC DNA]</scope>
    <source>
        <strain evidence="4">SpSt-855</strain>
    </source>
</reference>
<sequence length="237" mass="26902">MYMLEVRARDARRMSTVLEQFAPAGSRQAMRSEATRKALLEAARKIFARDGFEAARIEDIAAEAGRSRGAFYANFANKEAAIFALRDQSLAEYEAEMLRLQAEAVPPEKQLEHFEQWIAKRIPDAGQILVQLEFKQFAARHPELRRKLLLEHLRKQCKVELECVEGRLPSLNGPVTREQQQRMLLVESVLEGLALNHQFSPELLPEETLQPMVHLLLNAALDWRSGSTEPALEAASE</sequence>
<dbReference type="Pfam" id="PF00440">
    <property type="entry name" value="TetR_N"/>
    <property type="match status" value="1"/>
</dbReference>
<dbReference type="EMBL" id="DTKL01000043">
    <property type="protein sequence ID" value="HGY94474.1"/>
    <property type="molecule type" value="Genomic_DNA"/>
</dbReference>
<evidence type="ECO:0000256" key="2">
    <source>
        <dbReference type="PROSITE-ProRule" id="PRU00335"/>
    </source>
</evidence>
<accession>A0A7V4XSQ5</accession>
<dbReference type="InterPro" id="IPR009057">
    <property type="entry name" value="Homeodomain-like_sf"/>
</dbReference>
<dbReference type="PANTHER" id="PTHR43479:SF11">
    <property type="entry name" value="ACREF_ENVCD OPERON REPRESSOR-RELATED"/>
    <property type="match status" value="1"/>
</dbReference>
<comment type="caution">
    <text evidence="4">The sequence shown here is derived from an EMBL/GenBank/DDBJ whole genome shotgun (WGS) entry which is preliminary data.</text>
</comment>
<dbReference type="GO" id="GO:0003677">
    <property type="term" value="F:DNA binding"/>
    <property type="evidence" value="ECO:0007669"/>
    <property type="project" value="UniProtKB-UniRule"/>
</dbReference>
<evidence type="ECO:0000256" key="1">
    <source>
        <dbReference type="ARBA" id="ARBA00023125"/>
    </source>
</evidence>
<dbReference type="PANTHER" id="PTHR43479">
    <property type="entry name" value="ACREF/ENVCD OPERON REPRESSOR-RELATED"/>
    <property type="match status" value="1"/>
</dbReference>
<feature type="DNA-binding region" description="H-T-H motif" evidence="2">
    <location>
        <begin position="56"/>
        <end position="75"/>
    </location>
</feature>
<keyword evidence="1 2" id="KW-0238">DNA-binding</keyword>
<gene>
    <name evidence="4" type="ORF">ENW50_07295</name>
</gene>
<dbReference type="PROSITE" id="PS50977">
    <property type="entry name" value="HTH_TETR_2"/>
    <property type="match status" value="1"/>
</dbReference>
<dbReference type="InterPro" id="IPR050624">
    <property type="entry name" value="HTH-type_Tx_Regulator"/>
</dbReference>
<name>A0A7V4XSQ5_9BACT</name>
<dbReference type="InterPro" id="IPR001647">
    <property type="entry name" value="HTH_TetR"/>
</dbReference>